<proteinExistence type="predicted"/>
<accession>A0ABY2YZI6</accession>
<feature type="transmembrane region" description="Helical" evidence="1">
    <location>
        <begin position="38"/>
        <end position="64"/>
    </location>
</feature>
<keyword evidence="3" id="KW-1185">Reference proteome</keyword>
<dbReference type="RefSeq" id="WP_105987255.1">
    <property type="nucleotide sequence ID" value="NZ_POST01000001.1"/>
</dbReference>
<organism evidence="2 3">
    <name type="scientific">Apilactobacillus timberlakei</name>
    <dbReference type="NCBI Taxonomy" id="2008380"/>
    <lineage>
        <taxon>Bacteria</taxon>
        <taxon>Bacillati</taxon>
        <taxon>Bacillota</taxon>
        <taxon>Bacilli</taxon>
        <taxon>Lactobacillales</taxon>
        <taxon>Lactobacillaceae</taxon>
        <taxon>Apilactobacillus</taxon>
    </lineage>
</organism>
<evidence type="ECO:0000256" key="1">
    <source>
        <dbReference type="SAM" id="Phobius"/>
    </source>
</evidence>
<feature type="transmembrane region" description="Helical" evidence="1">
    <location>
        <begin position="7"/>
        <end position="26"/>
    </location>
</feature>
<gene>
    <name evidence="2" type="ORF">DY048_00600</name>
</gene>
<reference evidence="2 3" key="1">
    <citation type="submission" date="2018-08" db="EMBL/GenBank/DDBJ databases">
        <title>Comparative genomics of wild bee and flower associated Lactobacillus reveals potential adaptation to the bee host.</title>
        <authorList>
            <person name="Vuong H.Q."/>
            <person name="Mcfrederick Q.S."/>
        </authorList>
    </citation>
    <scope>NUCLEOTIDE SEQUENCE [LARGE SCALE GENOMIC DNA]</scope>
    <source>
        <strain evidence="2 3">HV_04</strain>
    </source>
</reference>
<keyword evidence="1" id="KW-0472">Membrane</keyword>
<feature type="transmembrane region" description="Helical" evidence="1">
    <location>
        <begin position="76"/>
        <end position="100"/>
    </location>
</feature>
<keyword evidence="1" id="KW-0812">Transmembrane</keyword>
<name>A0ABY2YZI6_9LACO</name>
<evidence type="ECO:0000313" key="3">
    <source>
        <dbReference type="Proteomes" id="UP000767392"/>
    </source>
</evidence>
<dbReference type="EMBL" id="QUAM01000001">
    <property type="protein sequence ID" value="TPR15994.1"/>
    <property type="molecule type" value="Genomic_DNA"/>
</dbReference>
<comment type="caution">
    <text evidence="2">The sequence shown here is derived from an EMBL/GenBank/DDBJ whole genome shotgun (WGS) entry which is preliminary data.</text>
</comment>
<keyword evidence="1" id="KW-1133">Transmembrane helix</keyword>
<dbReference type="Proteomes" id="UP000767392">
    <property type="component" value="Unassembled WGS sequence"/>
</dbReference>
<protein>
    <submittedName>
        <fullName evidence="2">Uncharacterized protein</fullName>
    </submittedName>
</protein>
<evidence type="ECO:0000313" key="2">
    <source>
        <dbReference type="EMBL" id="TPR15994.1"/>
    </source>
</evidence>
<sequence>MNYKDKLWIQGLILFIPLFMIIDGMIEMNNKSIYHSDTFVLFGLLIMGIISLINVLITFIKIMIYGWKNLSIYDKCMFVFYLIWFIPTFVLWSFLLVSLFNF</sequence>